<dbReference type="SUPFAM" id="SSF52058">
    <property type="entry name" value="L domain-like"/>
    <property type="match status" value="1"/>
</dbReference>
<dbReference type="SUPFAM" id="SSF55753">
    <property type="entry name" value="Actin depolymerizing proteins"/>
    <property type="match status" value="3"/>
</dbReference>
<dbReference type="PRINTS" id="PR00597">
    <property type="entry name" value="GELSOLIN"/>
</dbReference>
<comment type="caution">
    <text evidence="6">The sequence shown here is derived from an EMBL/GenBank/DDBJ whole genome shotgun (WGS) entry which is preliminary data.</text>
</comment>
<dbReference type="Pfam" id="PF23598">
    <property type="entry name" value="LRR_14"/>
    <property type="match status" value="1"/>
</dbReference>
<dbReference type="InterPro" id="IPR029006">
    <property type="entry name" value="ADF-H/Gelsolin-like_dom_sf"/>
</dbReference>
<proteinExistence type="predicted"/>
<dbReference type="SMART" id="SM00369">
    <property type="entry name" value="LRR_TYP"/>
    <property type="match status" value="11"/>
</dbReference>
<reference evidence="6 7" key="1">
    <citation type="submission" date="2024-04" db="EMBL/GenBank/DDBJ databases">
        <authorList>
            <person name="Rising A."/>
            <person name="Reimegard J."/>
            <person name="Sonavane S."/>
            <person name="Akerstrom W."/>
            <person name="Nylinder S."/>
            <person name="Hedman E."/>
            <person name="Kallberg Y."/>
        </authorList>
    </citation>
    <scope>NUCLEOTIDE SEQUENCE [LARGE SCALE GENOMIC DNA]</scope>
</reference>
<feature type="domain" description="Gelsolin-like" evidence="4">
    <location>
        <begin position="640"/>
        <end position="704"/>
    </location>
</feature>
<evidence type="ECO:0000256" key="2">
    <source>
        <dbReference type="ARBA" id="ARBA00022737"/>
    </source>
</evidence>
<feature type="region of interest" description="Disordered" evidence="3">
    <location>
        <begin position="413"/>
        <end position="444"/>
    </location>
</feature>
<evidence type="ECO:0000256" key="1">
    <source>
        <dbReference type="ARBA" id="ARBA00022614"/>
    </source>
</evidence>
<dbReference type="Pfam" id="PF00626">
    <property type="entry name" value="Gelsolin"/>
    <property type="match status" value="3"/>
</dbReference>
<dbReference type="InterPro" id="IPR050216">
    <property type="entry name" value="LRR_domain-containing"/>
</dbReference>
<dbReference type="EMBL" id="CAXIEN010000314">
    <property type="protein sequence ID" value="CAL1292805.1"/>
    <property type="molecule type" value="Genomic_DNA"/>
</dbReference>
<dbReference type="FunFam" id="3.40.20.10:FF:000021">
    <property type="entry name" value="protein flightless-1 homolog isoform X2"/>
    <property type="match status" value="1"/>
</dbReference>
<dbReference type="CDD" id="cd11290">
    <property type="entry name" value="gelsolin_S1_like"/>
    <property type="match status" value="1"/>
</dbReference>
<evidence type="ECO:0000313" key="7">
    <source>
        <dbReference type="Proteomes" id="UP001497382"/>
    </source>
</evidence>
<evidence type="ECO:0000259" key="5">
    <source>
        <dbReference type="Pfam" id="PF23598"/>
    </source>
</evidence>
<keyword evidence="1" id="KW-0433">Leucine-rich repeat</keyword>
<dbReference type="PANTHER" id="PTHR48051">
    <property type="match status" value="1"/>
</dbReference>
<organism evidence="6 7">
    <name type="scientific">Larinioides sclopetarius</name>
    <dbReference type="NCBI Taxonomy" id="280406"/>
    <lineage>
        <taxon>Eukaryota</taxon>
        <taxon>Metazoa</taxon>
        <taxon>Ecdysozoa</taxon>
        <taxon>Arthropoda</taxon>
        <taxon>Chelicerata</taxon>
        <taxon>Arachnida</taxon>
        <taxon>Araneae</taxon>
        <taxon>Araneomorphae</taxon>
        <taxon>Entelegynae</taxon>
        <taxon>Araneoidea</taxon>
        <taxon>Araneidae</taxon>
        <taxon>Larinioides</taxon>
    </lineage>
</organism>
<dbReference type="SMART" id="SM00262">
    <property type="entry name" value="GEL"/>
    <property type="match status" value="3"/>
</dbReference>
<evidence type="ECO:0008006" key="8">
    <source>
        <dbReference type="Google" id="ProtNLM"/>
    </source>
</evidence>
<dbReference type="InterPro" id="IPR003591">
    <property type="entry name" value="Leu-rich_rpt_typical-subtyp"/>
</dbReference>
<dbReference type="InterPro" id="IPR032675">
    <property type="entry name" value="LRR_dom_sf"/>
</dbReference>
<feature type="domain" description="Disease resistance R13L4/SHOC-2-like LRR" evidence="5">
    <location>
        <begin position="242"/>
        <end position="322"/>
    </location>
</feature>
<dbReference type="CDD" id="cd11280">
    <property type="entry name" value="gelsolin_like"/>
    <property type="match status" value="1"/>
</dbReference>
<dbReference type="PANTHER" id="PTHR48051:SF1">
    <property type="entry name" value="RAS SUPPRESSOR PROTEIN 1"/>
    <property type="match status" value="1"/>
</dbReference>
<dbReference type="InterPro" id="IPR001611">
    <property type="entry name" value="Leu-rich_rpt"/>
</dbReference>
<dbReference type="Proteomes" id="UP001497382">
    <property type="component" value="Unassembled WGS sequence"/>
</dbReference>
<dbReference type="FunFam" id="3.80.10.10:FF:000033">
    <property type="entry name" value="FLII, actin remodeling protein"/>
    <property type="match status" value="1"/>
</dbReference>
<dbReference type="GO" id="GO:0005737">
    <property type="term" value="C:cytoplasm"/>
    <property type="evidence" value="ECO:0007669"/>
    <property type="project" value="TreeGrafter"/>
</dbReference>
<keyword evidence="7" id="KW-1185">Reference proteome</keyword>
<feature type="domain" description="Gelsolin-like" evidence="4">
    <location>
        <begin position="751"/>
        <end position="816"/>
    </location>
</feature>
<dbReference type="InterPro" id="IPR055414">
    <property type="entry name" value="LRR_R13L4/SHOC2-like"/>
</dbReference>
<dbReference type="PROSITE" id="PS51450">
    <property type="entry name" value="LRR"/>
    <property type="match status" value="5"/>
</dbReference>
<dbReference type="InterPro" id="IPR007122">
    <property type="entry name" value="Villin/Gelsolin"/>
</dbReference>
<protein>
    <recommendedName>
        <fullName evidence="8">Protein flightless-1</fullName>
    </recommendedName>
</protein>
<dbReference type="GO" id="GO:0051015">
    <property type="term" value="F:actin filament binding"/>
    <property type="evidence" value="ECO:0007669"/>
    <property type="project" value="InterPro"/>
</dbReference>
<dbReference type="Pfam" id="PF13855">
    <property type="entry name" value="LRR_8"/>
    <property type="match status" value="2"/>
</dbReference>
<gene>
    <name evidence="6" type="ORF">LARSCL_LOCUS17859</name>
</gene>
<name>A0AAV2BA79_9ARAC</name>
<dbReference type="Gene3D" id="3.40.20.10">
    <property type="entry name" value="Severin"/>
    <property type="match status" value="3"/>
</dbReference>
<dbReference type="CDD" id="cd11292">
    <property type="entry name" value="gelsolin_S3_like"/>
    <property type="match status" value="1"/>
</dbReference>
<keyword evidence="2" id="KW-0677">Repeat</keyword>
<evidence type="ECO:0000313" key="6">
    <source>
        <dbReference type="EMBL" id="CAL1292805.1"/>
    </source>
</evidence>
<dbReference type="InterPro" id="IPR007123">
    <property type="entry name" value="Gelsolin-like_dom"/>
</dbReference>
<evidence type="ECO:0000256" key="3">
    <source>
        <dbReference type="SAM" id="MobiDB-lite"/>
    </source>
</evidence>
<accession>A0AAV2BA79</accession>
<dbReference type="FunFam" id="3.80.10.10:FF:000054">
    <property type="entry name" value="FLII, actin remodeling protein"/>
    <property type="match status" value="1"/>
</dbReference>
<feature type="compositionally biased region" description="Basic and acidic residues" evidence="3">
    <location>
        <begin position="435"/>
        <end position="444"/>
    </location>
</feature>
<sequence length="827" mass="93780">MAVTGVLPFVRGIDFTGNDFQEDYFPKAVAEMTGLRWLKLNKTNIDWIPDELGNLQKLEVLSLVRNNLVTIHGEVSTLPCLRYVNCRYNKLKNSGIPVDVFELEDLSVVDFSHNCLREVPRDLEHSKGLLVLNLSFNAIENIPSQLFVNLTDLLHLDLSDNKLESLPPQMRRLVNLQTLKLNNNPLGHNQLRQLPALVALQTLHMANTQRSLSNMPSSLDSLTNLQDVDLSQNSLPRVPDALYTLPNLKRLNLSENCIIDISPDIGDLWKNLVTLNLSRNKLKALPATLCKLSKLRRLYINDNQLDFDGIPSGIGKLYSLEVFMASNNNLEMIPEGVVRCGRLKKLVLSNNRLITLPEAIHLLTDLEVLDLHGNPDLIMPPKPEELIMGSGSEYYNIDFSLSTQLRLAGATTNNPVAAPAHSKDPIARKQRLRRKKEDEVDSDQAKVLKGMSDLAKDKKDFAQDDKNVSLKPKRWDEALEKPPLDYSDFFDEEVGQVPGLTCWEIENFLPNQVDEALIGKFYEGDCYIILKTSLDENQSLDWQIFYWIGSHATLDKKACSAIHAVNLRNFLGAQCRTIREEQGDESDEFLDLFGADIVYIEGGRTASGFYTIEEVEYIPRLYRLETNNRVLHIESFPVEYECLDPRYVFLLDVGKKIYIWYGKRSKNTVQSKARLLAEKMNKNERKNLSEIVTFTQGQEAPEFLKLAGIEDPSLPIPPPTENSEDTFVNVFPTLYQVGLGMGYLELPQVEIKQKRLEKKLLETKNVYILDCSTDVFVWLGQKSTRLVRAAALKLSQELCAMIKRPKHAIVSRVLEGTGIFQNRASDI</sequence>
<dbReference type="PRINTS" id="PR00019">
    <property type="entry name" value="LEURICHRPT"/>
</dbReference>
<dbReference type="Gene3D" id="3.80.10.10">
    <property type="entry name" value="Ribonuclease Inhibitor"/>
    <property type="match status" value="2"/>
</dbReference>
<feature type="domain" description="Gelsolin-like" evidence="4">
    <location>
        <begin position="511"/>
        <end position="590"/>
    </location>
</feature>
<evidence type="ECO:0000259" key="4">
    <source>
        <dbReference type="Pfam" id="PF00626"/>
    </source>
</evidence>
<dbReference type="AlphaFoldDB" id="A0AAV2BA79"/>